<accession>A0A7J8PDK9</accession>
<feature type="non-terminal residue" evidence="2">
    <location>
        <position position="37"/>
    </location>
</feature>
<dbReference type="Proteomes" id="UP000593578">
    <property type="component" value="Unassembled WGS sequence"/>
</dbReference>
<dbReference type="AlphaFoldDB" id="A0A7J8PDK9"/>
<feature type="compositionally biased region" description="Polar residues" evidence="1">
    <location>
        <begin position="20"/>
        <end position="29"/>
    </location>
</feature>
<name>A0A7J8PDK9_GOSRA</name>
<gene>
    <name evidence="2" type="ORF">Gorai_000489</name>
</gene>
<organism evidence="2 3">
    <name type="scientific">Gossypium raimondii</name>
    <name type="common">Peruvian cotton</name>
    <name type="synonym">Gossypium klotzschianum subsp. raimondii</name>
    <dbReference type="NCBI Taxonomy" id="29730"/>
    <lineage>
        <taxon>Eukaryota</taxon>
        <taxon>Viridiplantae</taxon>
        <taxon>Streptophyta</taxon>
        <taxon>Embryophyta</taxon>
        <taxon>Tracheophyta</taxon>
        <taxon>Spermatophyta</taxon>
        <taxon>Magnoliopsida</taxon>
        <taxon>eudicotyledons</taxon>
        <taxon>Gunneridae</taxon>
        <taxon>Pentapetalae</taxon>
        <taxon>rosids</taxon>
        <taxon>malvids</taxon>
        <taxon>Malvales</taxon>
        <taxon>Malvaceae</taxon>
        <taxon>Malvoideae</taxon>
        <taxon>Gossypium</taxon>
    </lineage>
</organism>
<protein>
    <submittedName>
        <fullName evidence="2">Uncharacterized protein</fullName>
    </submittedName>
</protein>
<evidence type="ECO:0000313" key="2">
    <source>
        <dbReference type="EMBL" id="MBA0587357.1"/>
    </source>
</evidence>
<evidence type="ECO:0000313" key="3">
    <source>
        <dbReference type="Proteomes" id="UP000593578"/>
    </source>
</evidence>
<proteinExistence type="predicted"/>
<evidence type="ECO:0000256" key="1">
    <source>
        <dbReference type="SAM" id="MobiDB-lite"/>
    </source>
</evidence>
<comment type="caution">
    <text evidence="2">The sequence shown here is derived from an EMBL/GenBank/DDBJ whole genome shotgun (WGS) entry which is preliminary data.</text>
</comment>
<sequence length="37" mass="4339">MDEVCTFKNLARGRPLRYQPDTSHSSTYNLAKETNMY</sequence>
<feature type="region of interest" description="Disordered" evidence="1">
    <location>
        <begin position="15"/>
        <end position="37"/>
    </location>
</feature>
<dbReference type="EMBL" id="JABEZZ010000006">
    <property type="protein sequence ID" value="MBA0587357.1"/>
    <property type="molecule type" value="Genomic_DNA"/>
</dbReference>
<reference evidence="2 3" key="1">
    <citation type="journal article" date="2019" name="Genome Biol. Evol.">
        <title>Insights into the evolution of the New World diploid cottons (Gossypium, subgenus Houzingenia) based on genome sequencing.</title>
        <authorList>
            <person name="Grover C.E."/>
            <person name="Arick M.A. 2nd"/>
            <person name="Thrash A."/>
            <person name="Conover J.L."/>
            <person name="Sanders W.S."/>
            <person name="Peterson D.G."/>
            <person name="Frelichowski J.E."/>
            <person name="Scheffler J.A."/>
            <person name="Scheffler B.E."/>
            <person name="Wendel J.F."/>
        </authorList>
    </citation>
    <scope>NUCLEOTIDE SEQUENCE [LARGE SCALE GENOMIC DNA]</scope>
    <source>
        <strain evidence="2">8</strain>
        <tissue evidence="2">Leaf</tissue>
    </source>
</reference>